<keyword evidence="2" id="KW-0732">Signal</keyword>
<comment type="caution">
    <text evidence="3">The sequence shown here is derived from an EMBL/GenBank/DDBJ whole genome shotgun (WGS) entry which is preliminary data.</text>
</comment>
<dbReference type="InterPro" id="IPR022265">
    <property type="entry name" value="CHP03790"/>
</dbReference>
<dbReference type="AlphaFoldDB" id="A0A7C9TJE8"/>
<dbReference type="EMBL" id="JAAGOH010000004">
    <property type="protein sequence ID" value="NDY90565.1"/>
    <property type="molecule type" value="Genomic_DNA"/>
</dbReference>
<evidence type="ECO:0000256" key="2">
    <source>
        <dbReference type="SAM" id="SignalP"/>
    </source>
</evidence>
<keyword evidence="4" id="KW-1185">Reference proteome</keyword>
<feature type="signal peptide" evidence="2">
    <location>
        <begin position="1"/>
        <end position="35"/>
    </location>
</feature>
<evidence type="ECO:0000313" key="4">
    <source>
        <dbReference type="Proteomes" id="UP000484255"/>
    </source>
</evidence>
<gene>
    <name evidence="3" type="ORF">G3A44_05050</name>
</gene>
<reference evidence="3 4" key="1">
    <citation type="submission" date="2020-02" db="EMBL/GenBank/DDBJ databases">
        <title>Ideonella bacterium strain TBM-1.</title>
        <authorList>
            <person name="Chen W.-M."/>
        </authorList>
    </citation>
    <scope>NUCLEOTIDE SEQUENCE [LARGE SCALE GENOMIC DNA]</scope>
    <source>
        <strain evidence="3 4">TBM-1</strain>
    </source>
</reference>
<dbReference type="NCBIfam" id="TIGR03790">
    <property type="entry name" value="TIGR03790 family protein"/>
    <property type="match status" value="1"/>
</dbReference>
<name>A0A7C9TJE8_9BURK</name>
<sequence length="408" mass="42582">MSICLPPHASGRRPGPLALCRLAVALALLGSTAWAQTPQAGTADQAPAGLTWRPGSPSAGHLTAAQLGVVINQSDPVSVAVGEAYVRRRGIPAGQVLRVELPDQPELSPADLGSLQAGIAAQMGPQVQALLLVWRRPYAVACHSITSAITLGSDPALCAPKGEICRPGRPHAYYNSHTAMPFSLLGIRPSMLLPARSIAQGLALVERGVLADGQLPTEARPTPTPVAWFEPTTDAARNVRAVRFPPPGMAGEVEVRVQPAAQGRPGPLLLYQTGTVRVQDPGGLDFLPGAVADHLTSFGGHLDGAGQMTALEWLEAGATASAGTVSEPCNYPQKFPDPQVVLQRLLLGETVLEAYWKSVMWPAQTLLVGDPLARPLAAAPRRWAAAATTKPQGPALHAPEDGPKAGDN</sequence>
<protein>
    <submittedName>
        <fullName evidence="3">TIGR03790 family protein</fullName>
    </submittedName>
</protein>
<accession>A0A7C9TJE8</accession>
<organism evidence="3 4">
    <name type="scientific">Ideonella livida</name>
    <dbReference type="NCBI Taxonomy" id="2707176"/>
    <lineage>
        <taxon>Bacteria</taxon>
        <taxon>Pseudomonadati</taxon>
        <taxon>Pseudomonadota</taxon>
        <taxon>Betaproteobacteria</taxon>
        <taxon>Burkholderiales</taxon>
        <taxon>Sphaerotilaceae</taxon>
        <taxon>Ideonella</taxon>
    </lineage>
</organism>
<evidence type="ECO:0000256" key="1">
    <source>
        <dbReference type="SAM" id="MobiDB-lite"/>
    </source>
</evidence>
<dbReference type="Proteomes" id="UP000484255">
    <property type="component" value="Unassembled WGS sequence"/>
</dbReference>
<feature type="region of interest" description="Disordered" evidence="1">
    <location>
        <begin position="381"/>
        <end position="408"/>
    </location>
</feature>
<feature type="chain" id="PRO_5029004578" evidence="2">
    <location>
        <begin position="36"/>
        <end position="408"/>
    </location>
</feature>
<evidence type="ECO:0000313" key="3">
    <source>
        <dbReference type="EMBL" id="NDY90565.1"/>
    </source>
</evidence>
<feature type="compositionally biased region" description="Basic and acidic residues" evidence="1">
    <location>
        <begin position="398"/>
        <end position="408"/>
    </location>
</feature>
<proteinExistence type="predicted"/>